<feature type="domain" description="C2H2-type" evidence="2">
    <location>
        <begin position="283"/>
        <end position="307"/>
    </location>
</feature>
<evidence type="ECO:0000256" key="1">
    <source>
        <dbReference type="SAM" id="MobiDB-lite"/>
    </source>
</evidence>
<dbReference type="Gene3D" id="3.30.160.60">
    <property type="entry name" value="Classic Zinc Finger"/>
    <property type="match status" value="1"/>
</dbReference>
<dbReference type="Proteomes" id="UP000054018">
    <property type="component" value="Unassembled WGS sequence"/>
</dbReference>
<proteinExistence type="predicted"/>
<evidence type="ECO:0000259" key="2">
    <source>
        <dbReference type="SMART" id="SM00355"/>
    </source>
</evidence>
<accession>A0A0C9YLC4</accession>
<organism evidence="3 4">
    <name type="scientific">Pisolithus microcarpus 441</name>
    <dbReference type="NCBI Taxonomy" id="765257"/>
    <lineage>
        <taxon>Eukaryota</taxon>
        <taxon>Fungi</taxon>
        <taxon>Dikarya</taxon>
        <taxon>Basidiomycota</taxon>
        <taxon>Agaricomycotina</taxon>
        <taxon>Agaricomycetes</taxon>
        <taxon>Agaricomycetidae</taxon>
        <taxon>Boletales</taxon>
        <taxon>Sclerodermatineae</taxon>
        <taxon>Pisolithaceae</taxon>
        <taxon>Pisolithus</taxon>
    </lineage>
</organism>
<feature type="domain" description="C2H2-type" evidence="2">
    <location>
        <begin position="312"/>
        <end position="332"/>
    </location>
</feature>
<feature type="region of interest" description="Disordered" evidence="1">
    <location>
        <begin position="188"/>
        <end position="224"/>
    </location>
</feature>
<dbReference type="HOGENOM" id="CLU_713932_0_0_1"/>
<protein>
    <recommendedName>
        <fullName evidence="2">C2H2-type domain-containing protein</fullName>
    </recommendedName>
</protein>
<name>A0A0C9YLC4_9AGAM</name>
<dbReference type="SUPFAM" id="SSF57667">
    <property type="entry name" value="beta-beta-alpha zinc fingers"/>
    <property type="match status" value="1"/>
</dbReference>
<gene>
    <name evidence="3" type="ORF">PISMIDRAFT_324718</name>
</gene>
<dbReference type="OrthoDB" id="8922241at2759"/>
<dbReference type="InterPro" id="IPR013087">
    <property type="entry name" value="Znf_C2H2_type"/>
</dbReference>
<reference evidence="3 4" key="1">
    <citation type="submission" date="2014-04" db="EMBL/GenBank/DDBJ databases">
        <authorList>
            <consortium name="DOE Joint Genome Institute"/>
            <person name="Kuo A."/>
            <person name="Kohler A."/>
            <person name="Costa M.D."/>
            <person name="Nagy L.G."/>
            <person name="Floudas D."/>
            <person name="Copeland A."/>
            <person name="Barry K.W."/>
            <person name="Cichocki N."/>
            <person name="Veneault-Fourrey C."/>
            <person name="LaButti K."/>
            <person name="Lindquist E.A."/>
            <person name="Lipzen A."/>
            <person name="Lundell T."/>
            <person name="Morin E."/>
            <person name="Murat C."/>
            <person name="Sun H."/>
            <person name="Tunlid A."/>
            <person name="Henrissat B."/>
            <person name="Grigoriev I.V."/>
            <person name="Hibbett D.S."/>
            <person name="Martin F."/>
            <person name="Nordberg H.P."/>
            <person name="Cantor M.N."/>
            <person name="Hua S.X."/>
        </authorList>
    </citation>
    <scope>NUCLEOTIDE SEQUENCE [LARGE SCALE GENOMIC DNA]</scope>
    <source>
        <strain evidence="3 4">441</strain>
    </source>
</reference>
<dbReference type="AlphaFoldDB" id="A0A0C9YLC4"/>
<sequence>MFYLPTRAPPASIASPEQGPPDLVMDGPLGATDMTGSLGRNVPPWRSELYAAMSGYDNDQHSEGKVSYEPSHRPPLEYEAAMQPGQGYLQLCGVGRFPVVPSPTFGVHPDALVSLTNANNTQTVDQHIPCGFVANSATYAQNSPTIGVTASPTHGYYRFNPPPNRYYRSSAAAPSSYMHSGLFDAPPRPPAPFAVPGNSESSTSYHSSPVHTGGDPHHPAILDNGPFVTNHDGHLVDNPTSEPFFYPCSFDNCQDWISDNLKQMRGHLKCHGVHLGIDPDLPIRCRWVGCTAHEMMKKYLLRHILTHFEERWECSVCKTSYSRSDSLSKHFKVSAECLGGTRIKLVSPKAHQRRMFGDRAVLVKVLGD</sequence>
<keyword evidence="4" id="KW-1185">Reference proteome</keyword>
<dbReference type="STRING" id="765257.A0A0C9YLC4"/>
<feature type="region of interest" description="Disordered" evidence="1">
    <location>
        <begin position="1"/>
        <end position="23"/>
    </location>
</feature>
<dbReference type="InterPro" id="IPR036236">
    <property type="entry name" value="Znf_C2H2_sf"/>
</dbReference>
<evidence type="ECO:0000313" key="4">
    <source>
        <dbReference type="Proteomes" id="UP000054018"/>
    </source>
</evidence>
<dbReference type="SMART" id="SM00355">
    <property type="entry name" value="ZnF_C2H2"/>
    <property type="match status" value="3"/>
</dbReference>
<evidence type="ECO:0000313" key="3">
    <source>
        <dbReference type="EMBL" id="KIK25805.1"/>
    </source>
</evidence>
<reference evidence="4" key="2">
    <citation type="submission" date="2015-01" db="EMBL/GenBank/DDBJ databases">
        <title>Evolutionary Origins and Diversification of the Mycorrhizal Mutualists.</title>
        <authorList>
            <consortium name="DOE Joint Genome Institute"/>
            <consortium name="Mycorrhizal Genomics Consortium"/>
            <person name="Kohler A."/>
            <person name="Kuo A."/>
            <person name="Nagy L.G."/>
            <person name="Floudas D."/>
            <person name="Copeland A."/>
            <person name="Barry K.W."/>
            <person name="Cichocki N."/>
            <person name="Veneault-Fourrey C."/>
            <person name="LaButti K."/>
            <person name="Lindquist E.A."/>
            <person name="Lipzen A."/>
            <person name="Lundell T."/>
            <person name="Morin E."/>
            <person name="Murat C."/>
            <person name="Riley R."/>
            <person name="Ohm R."/>
            <person name="Sun H."/>
            <person name="Tunlid A."/>
            <person name="Henrissat B."/>
            <person name="Grigoriev I.V."/>
            <person name="Hibbett D.S."/>
            <person name="Martin F."/>
        </authorList>
    </citation>
    <scope>NUCLEOTIDE SEQUENCE [LARGE SCALE GENOMIC DNA]</scope>
    <source>
        <strain evidence="4">441</strain>
    </source>
</reference>
<feature type="domain" description="C2H2-type" evidence="2">
    <location>
        <begin position="246"/>
        <end position="271"/>
    </location>
</feature>
<feature type="compositionally biased region" description="Polar residues" evidence="1">
    <location>
        <begin position="198"/>
        <end position="210"/>
    </location>
</feature>
<dbReference type="EMBL" id="KN833705">
    <property type="protein sequence ID" value="KIK25805.1"/>
    <property type="molecule type" value="Genomic_DNA"/>
</dbReference>